<reference evidence="3" key="1">
    <citation type="submission" date="2016-10" db="EMBL/GenBank/DDBJ databases">
        <authorList>
            <person name="Varghese N."/>
            <person name="Submissions S."/>
        </authorList>
    </citation>
    <scope>NUCLEOTIDE SEQUENCE [LARGE SCALE GENOMIC DNA]</scope>
    <source>
        <strain evidence="3">CGMCC 1.10784</strain>
    </source>
</reference>
<name>A0A1I1SS30_9BACL</name>
<dbReference type="STRING" id="1045775.SAMN05216378_0175"/>
<dbReference type="SUPFAM" id="SSF51658">
    <property type="entry name" value="Xylose isomerase-like"/>
    <property type="match status" value="1"/>
</dbReference>
<dbReference type="AlphaFoldDB" id="A0A1I1SS30"/>
<keyword evidence="2" id="KW-0413">Isomerase</keyword>
<gene>
    <name evidence="2" type="ORF">SAMN05216378_0175</name>
</gene>
<dbReference type="RefSeq" id="WP_091179940.1">
    <property type="nucleotide sequence ID" value="NZ_FOMT01000001.1"/>
</dbReference>
<proteinExistence type="predicted"/>
<evidence type="ECO:0000313" key="2">
    <source>
        <dbReference type="EMBL" id="SFD49131.1"/>
    </source>
</evidence>
<evidence type="ECO:0000259" key="1">
    <source>
        <dbReference type="Pfam" id="PF01261"/>
    </source>
</evidence>
<dbReference type="Gene3D" id="3.20.20.150">
    <property type="entry name" value="Divalent-metal-dependent TIM barrel enzymes"/>
    <property type="match status" value="1"/>
</dbReference>
<accession>A0A1I1SS30</accession>
<keyword evidence="3" id="KW-1185">Reference proteome</keyword>
<dbReference type="GO" id="GO:0016853">
    <property type="term" value="F:isomerase activity"/>
    <property type="evidence" value="ECO:0007669"/>
    <property type="project" value="UniProtKB-KW"/>
</dbReference>
<sequence>MRLQIYKSLWGMEHLSYGESIRQIAAAGYEGVEAPVPPSEHIEEFMEMLYEHKLNYIALIASTGQSLKEHIESFSNGIERAALLNPLLVISHSARDCMSDGDQVAFFRAALSEEKAHGVSVGHETHRHRAMYTPWNTARLLQKFPDLRITADFSHWCCVCETLLEDQAEAIAIASERTIHIHARVGYAQGPQVPHPAAPEYEQELRAHETWWRQILAKRQAAGYALTSATPEYGPPGYMHTLPFTSQPVSDLWDTCIWMKDRLRTSYS</sequence>
<dbReference type="Proteomes" id="UP000198855">
    <property type="component" value="Unassembled WGS sequence"/>
</dbReference>
<feature type="domain" description="Xylose isomerase-like TIM barrel" evidence="1">
    <location>
        <begin position="22"/>
        <end position="183"/>
    </location>
</feature>
<protein>
    <submittedName>
        <fullName evidence="2">Sugar phosphate isomerase/epimerase</fullName>
    </submittedName>
</protein>
<dbReference type="EMBL" id="FOMT01000001">
    <property type="protein sequence ID" value="SFD49131.1"/>
    <property type="molecule type" value="Genomic_DNA"/>
</dbReference>
<evidence type="ECO:0000313" key="3">
    <source>
        <dbReference type="Proteomes" id="UP000198855"/>
    </source>
</evidence>
<organism evidence="2 3">
    <name type="scientific">Paenibacillus catalpae</name>
    <dbReference type="NCBI Taxonomy" id="1045775"/>
    <lineage>
        <taxon>Bacteria</taxon>
        <taxon>Bacillati</taxon>
        <taxon>Bacillota</taxon>
        <taxon>Bacilli</taxon>
        <taxon>Bacillales</taxon>
        <taxon>Paenibacillaceae</taxon>
        <taxon>Paenibacillus</taxon>
    </lineage>
</organism>
<dbReference type="Pfam" id="PF01261">
    <property type="entry name" value="AP_endonuc_2"/>
    <property type="match status" value="1"/>
</dbReference>
<dbReference type="InterPro" id="IPR013022">
    <property type="entry name" value="Xyl_isomerase-like_TIM-brl"/>
</dbReference>
<dbReference type="InterPro" id="IPR036237">
    <property type="entry name" value="Xyl_isomerase-like_sf"/>
</dbReference>
<dbReference type="OrthoDB" id="2555274at2"/>